<comment type="caution">
    <text evidence="1">The sequence shown here is derived from an EMBL/GenBank/DDBJ whole genome shotgun (WGS) entry which is preliminary data.</text>
</comment>
<protein>
    <submittedName>
        <fullName evidence="1">Uncharacterized protein</fullName>
    </submittedName>
</protein>
<name>A0ACB8Z250_ARCLA</name>
<proteinExistence type="predicted"/>
<evidence type="ECO:0000313" key="2">
    <source>
        <dbReference type="Proteomes" id="UP001055879"/>
    </source>
</evidence>
<gene>
    <name evidence="1" type="ORF">L6452_31607</name>
</gene>
<reference evidence="2" key="1">
    <citation type="journal article" date="2022" name="Mol. Ecol. Resour.">
        <title>The genomes of chicory, endive, great burdock and yacon provide insights into Asteraceae palaeo-polyploidization history and plant inulin production.</title>
        <authorList>
            <person name="Fan W."/>
            <person name="Wang S."/>
            <person name="Wang H."/>
            <person name="Wang A."/>
            <person name="Jiang F."/>
            <person name="Liu H."/>
            <person name="Zhao H."/>
            <person name="Xu D."/>
            <person name="Zhang Y."/>
        </authorList>
    </citation>
    <scope>NUCLEOTIDE SEQUENCE [LARGE SCALE GENOMIC DNA]</scope>
    <source>
        <strain evidence="2">cv. Niubang</strain>
    </source>
</reference>
<keyword evidence="2" id="KW-1185">Reference proteome</keyword>
<reference evidence="1 2" key="2">
    <citation type="journal article" date="2022" name="Mol. Ecol. Resour.">
        <title>The genomes of chicory, endive, great burdock and yacon provide insights into Asteraceae paleo-polyploidization history and plant inulin production.</title>
        <authorList>
            <person name="Fan W."/>
            <person name="Wang S."/>
            <person name="Wang H."/>
            <person name="Wang A."/>
            <person name="Jiang F."/>
            <person name="Liu H."/>
            <person name="Zhao H."/>
            <person name="Xu D."/>
            <person name="Zhang Y."/>
        </authorList>
    </citation>
    <scope>NUCLEOTIDE SEQUENCE [LARGE SCALE GENOMIC DNA]</scope>
    <source>
        <strain evidence="2">cv. Niubang</strain>
    </source>
</reference>
<evidence type="ECO:0000313" key="1">
    <source>
        <dbReference type="EMBL" id="KAI3691805.1"/>
    </source>
</evidence>
<accession>A0ACB8Z250</accession>
<dbReference type="EMBL" id="CM042057">
    <property type="protein sequence ID" value="KAI3691805.1"/>
    <property type="molecule type" value="Genomic_DNA"/>
</dbReference>
<sequence>MGLEVVETKASVAMACSTNERQRQLHLLLTTRGSLRCCSSTSADAPTDDHAFDKHLNLFDSPAVSENTTGFSVSVLSSISGSPVESSGYRSQISS</sequence>
<dbReference type="Proteomes" id="UP001055879">
    <property type="component" value="Linkage Group LG11"/>
</dbReference>
<organism evidence="1 2">
    <name type="scientific">Arctium lappa</name>
    <name type="common">Greater burdock</name>
    <name type="synonym">Lappa major</name>
    <dbReference type="NCBI Taxonomy" id="4217"/>
    <lineage>
        <taxon>Eukaryota</taxon>
        <taxon>Viridiplantae</taxon>
        <taxon>Streptophyta</taxon>
        <taxon>Embryophyta</taxon>
        <taxon>Tracheophyta</taxon>
        <taxon>Spermatophyta</taxon>
        <taxon>Magnoliopsida</taxon>
        <taxon>eudicotyledons</taxon>
        <taxon>Gunneridae</taxon>
        <taxon>Pentapetalae</taxon>
        <taxon>asterids</taxon>
        <taxon>campanulids</taxon>
        <taxon>Asterales</taxon>
        <taxon>Asteraceae</taxon>
        <taxon>Carduoideae</taxon>
        <taxon>Cardueae</taxon>
        <taxon>Arctiinae</taxon>
        <taxon>Arctium</taxon>
    </lineage>
</organism>